<dbReference type="InterPro" id="IPR008331">
    <property type="entry name" value="Ferritin_DPS_dom"/>
</dbReference>
<dbReference type="EMBL" id="CP106753">
    <property type="protein sequence ID" value="UXY15395.1"/>
    <property type="molecule type" value="Genomic_DNA"/>
</dbReference>
<dbReference type="PANTHER" id="PTHR30295">
    <property type="entry name" value="BACTERIOFERRITIN"/>
    <property type="match status" value="1"/>
</dbReference>
<evidence type="ECO:0000256" key="2">
    <source>
        <dbReference type="ARBA" id="ARBA00023004"/>
    </source>
</evidence>
<dbReference type="Gene3D" id="1.20.1260.10">
    <property type="match status" value="1"/>
</dbReference>
<sequence length="178" mass="19668">MVASGFHARTGQPHRHAGQAQASEWHTGRVADIDRRALAVLDQLLGAELVRALRYRGYAVVARGWASVAVAAEFRRLADEKTAYAERIAERIVRLGSTPDFSPVGLLVHGQADEPVPTTLDDMLRAGLVAERAAADTCRRLARLVEGRERDTWRLLQDILAAQEEHAEALSDWLAQRT</sequence>
<protein>
    <submittedName>
        <fullName evidence="5">Ferritin-like domain-containing protein</fullName>
    </submittedName>
</protein>
<evidence type="ECO:0000313" key="6">
    <source>
        <dbReference type="Proteomes" id="UP001061302"/>
    </source>
</evidence>
<dbReference type="Proteomes" id="UP001061302">
    <property type="component" value="Chromosome"/>
</dbReference>
<dbReference type="PANTHER" id="PTHR30295:SF1">
    <property type="entry name" value="DNA PROTECTION DURING STARVATION PROTEIN"/>
    <property type="match status" value="1"/>
</dbReference>
<organism evidence="5 6">
    <name type="scientific">Chitiniphilus purpureus</name>
    <dbReference type="NCBI Taxonomy" id="2981137"/>
    <lineage>
        <taxon>Bacteria</taxon>
        <taxon>Pseudomonadati</taxon>
        <taxon>Pseudomonadota</taxon>
        <taxon>Betaproteobacteria</taxon>
        <taxon>Neisseriales</taxon>
        <taxon>Chitinibacteraceae</taxon>
        <taxon>Chitiniphilus</taxon>
    </lineage>
</organism>
<feature type="domain" description="Ferritin-like diiron" evidence="4">
    <location>
        <begin position="31"/>
        <end position="178"/>
    </location>
</feature>
<keyword evidence="2" id="KW-0408">Iron</keyword>
<keyword evidence="6" id="KW-1185">Reference proteome</keyword>
<dbReference type="RefSeq" id="WP_263124802.1">
    <property type="nucleotide sequence ID" value="NZ_CP106753.1"/>
</dbReference>
<accession>A0ABY6DLZ7</accession>
<keyword evidence="1" id="KW-0409">Iron storage</keyword>
<name>A0ABY6DLZ7_9NEIS</name>
<gene>
    <name evidence="5" type="ORF">N8I74_19120</name>
</gene>
<dbReference type="InterPro" id="IPR012347">
    <property type="entry name" value="Ferritin-like"/>
</dbReference>
<dbReference type="PROSITE" id="PS50905">
    <property type="entry name" value="FERRITIN_LIKE"/>
    <property type="match status" value="1"/>
</dbReference>
<dbReference type="InterPro" id="IPR009040">
    <property type="entry name" value="Ferritin-like_diiron"/>
</dbReference>
<dbReference type="InterPro" id="IPR009078">
    <property type="entry name" value="Ferritin-like_SF"/>
</dbReference>
<evidence type="ECO:0000256" key="1">
    <source>
        <dbReference type="ARBA" id="ARBA00022434"/>
    </source>
</evidence>
<dbReference type="SUPFAM" id="SSF47240">
    <property type="entry name" value="Ferritin-like"/>
    <property type="match status" value="1"/>
</dbReference>
<proteinExistence type="predicted"/>
<evidence type="ECO:0000313" key="5">
    <source>
        <dbReference type="EMBL" id="UXY15395.1"/>
    </source>
</evidence>
<dbReference type="Pfam" id="PF00210">
    <property type="entry name" value="Ferritin"/>
    <property type="match status" value="1"/>
</dbReference>
<reference evidence="5" key="1">
    <citation type="submission" date="2022-10" db="EMBL/GenBank/DDBJ databases">
        <title>Chitiniphilus purpureus sp. nov., a novel chitin-degrading bacterium isolated from crawfish pond sediment.</title>
        <authorList>
            <person name="Li K."/>
        </authorList>
    </citation>
    <scope>NUCLEOTIDE SEQUENCE</scope>
    <source>
        <strain evidence="5">CD1</strain>
    </source>
</reference>
<evidence type="ECO:0000259" key="4">
    <source>
        <dbReference type="PROSITE" id="PS50905"/>
    </source>
</evidence>
<evidence type="ECO:0000256" key="3">
    <source>
        <dbReference type="SAM" id="MobiDB-lite"/>
    </source>
</evidence>
<feature type="region of interest" description="Disordered" evidence="3">
    <location>
        <begin position="1"/>
        <end position="25"/>
    </location>
</feature>